<dbReference type="AlphaFoldDB" id="A0A1I1SRT7"/>
<accession>A0A1I1SRT7</accession>
<protein>
    <recommendedName>
        <fullName evidence="3">Immunity protein 26</fullName>
    </recommendedName>
</protein>
<dbReference type="EMBL" id="FOLQ01000005">
    <property type="protein sequence ID" value="SFD46633.1"/>
    <property type="molecule type" value="Genomic_DNA"/>
</dbReference>
<evidence type="ECO:0008006" key="3">
    <source>
        <dbReference type="Google" id="ProtNLM"/>
    </source>
</evidence>
<proteinExistence type="predicted"/>
<evidence type="ECO:0000313" key="1">
    <source>
        <dbReference type="EMBL" id="SFD46633.1"/>
    </source>
</evidence>
<evidence type="ECO:0000313" key="2">
    <source>
        <dbReference type="Proteomes" id="UP000198598"/>
    </source>
</evidence>
<organism evidence="1 2">
    <name type="scientific">Spirosoma endophyticum</name>
    <dbReference type="NCBI Taxonomy" id="662367"/>
    <lineage>
        <taxon>Bacteria</taxon>
        <taxon>Pseudomonadati</taxon>
        <taxon>Bacteroidota</taxon>
        <taxon>Cytophagia</taxon>
        <taxon>Cytophagales</taxon>
        <taxon>Cytophagaceae</taxon>
        <taxon>Spirosoma</taxon>
    </lineage>
</organism>
<reference evidence="1 2" key="1">
    <citation type="submission" date="2016-10" db="EMBL/GenBank/DDBJ databases">
        <authorList>
            <person name="de Groot N.N."/>
        </authorList>
    </citation>
    <scope>NUCLEOTIDE SEQUENCE [LARGE SCALE GENOMIC DNA]</scope>
    <source>
        <strain evidence="1 2">DSM 26130</strain>
    </source>
</reference>
<name>A0A1I1SRT7_9BACT</name>
<dbReference type="STRING" id="662367.SAMN05216167_105133"/>
<keyword evidence="2" id="KW-1185">Reference proteome</keyword>
<gene>
    <name evidence="1" type="ORF">SAMN05216167_105133</name>
</gene>
<dbReference type="Proteomes" id="UP000198598">
    <property type="component" value="Unassembled WGS sequence"/>
</dbReference>
<sequence>MEENSLFSVGDYVKYTGSTRTLGLPPRSQYIGKIEEIETRLGEQVCNISLVDSDARIWARFREIEKLRTSPELLKSIGFVESEMKGGKLYFLGDICVSGMMINIGFPRNNYIVDTGYCNVNFVYEKEKINVEKYLVNGNFGSEFSLKLFYKDYPSVYYFNDLLVLLSEEGIDVDVEDALKNI</sequence>
<dbReference type="RefSeq" id="WP_093827508.1">
    <property type="nucleotide sequence ID" value="NZ_FOLQ01000005.1"/>
</dbReference>